<organism evidence="2 3">
    <name type="scientific">Ornithinimicrobium kibberense</name>
    <dbReference type="NCBI Taxonomy" id="282060"/>
    <lineage>
        <taxon>Bacteria</taxon>
        <taxon>Bacillati</taxon>
        <taxon>Actinomycetota</taxon>
        <taxon>Actinomycetes</taxon>
        <taxon>Micrococcales</taxon>
        <taxon>Ornithinimicrobiaceae</taxon>
        <taxon>Ornithinimicrobium</taxon>
    </lineage>
</organism>
<dbReference type="InterPro" id="IPR007403">
    <property type="entry name" value="DUF456"/>
</dbReference>
<proteinExistence type="predicted"/>
<feature type="non-terminal residue" evidence="2">
    <location>
        <position position="1"/>
    </location>
</feature>
<evidence type="ECO:0000256" key="1">
    <source>
        <dbReference type="SAM" id="Phobius"/>
    </source>
</evidence>
<feature type="transmembrane region" description="Helical" evidence="1">
    <location>
        <begin position="98"/>
        <end position="126"/>
    </location>
</feature>
<keyword evidence="1" id="KW-0472">Membrane</keyword>
<dbReference type="RefSeq" id="WP_377466254.1">
    <property type="nucleotide sequence ID" value="NZ_JBHMAX010000017.1"/>
</dbReference>
<protein>
    <submittedName>
        <fullName evidence="2">DUF456 domain-containing protein</fullName>
    </submittedName>
</protein>
<keyword evidence="1" id="KW-1133">Transmembrane helix</keyword>
<feature type="transmembrane region" description="Helical" evidence="1">
    <location>
        <begin position="147"/>
        <end position="170"/>
    </location>
</feature>
<gene>
    <name evidence="2" type="ORF">ACFFN0_09505</name>
</gene>
<keyword evidence="3" id="KW-1185">Reference proteome</keyword>
<accession>A0ABV5V3C5</accession>
<feature type="transmembrane region" description="Helical" evidence="1">
    <location>
        <begin position="17"/>
        <end position="50"/>
    </location>
</feature>
<sequence length="171" mass="18150">RALPWLADWLPMTVLEIVLALLMAVGVLGIVVPVLPGLLLVVVAVLIWALESPSTSGWVVLGVTLVLFLAGTALQWLVPGQRMRRAGVGTSTLVAGVVAAIVGAFVIPVVGLFVGFPVGIFLISLARTRDRTEAWWATRHALRAVGTNILIELATAFAIIAVWAVTVLFVR</sequence>
<dbReference type="Pfam" id="PF04306">
    <property type="entry name" value="DUF456"/>
    <property type="match status" value="1"/>
</dbReference>
<dbReference type="Proteomes" id="UP001589613">
    <property type="component" value="Unassembled WGS sequence"/>
</dbReference>
<feature type="transmembrane region" description="Helical" evidence="1">
    <location>
        <begin position="57"/>
        <end position="78"/>
    </location>
</feature>
<comment type="caution">
    <text evidence="2">The sequence shown here is derived from an EMBL/GenBank/DDBJ whole genome shotgun (WGS) entry which is preliminary data.</text>
</comment>
<keyword evidence="1" id="KW-0812">Transmembrane</keyword>
<name>A0ABV5V3C5_9MICO</name>
<reference evidence="2 3" key="1">
    <citation type="submission" date="2024-09" db="EMBL/GenBank/DDBJ databases">
        <authorList>
            <person name="Sun Q."/>
            <person name="Mori K."/>
        </authorList>
    </citation>
    <scope>NUCLEOTIDE SEQUENCE [LARGE SCALE GENOMIC DNA]</scope>
    <source>
        <strain evidence="2 3">JCM 12763</strain>
    </source>
</reference>
<dbReference type="EMBL" id="JBHMAX010000017">
    <property type="protein sequence ID" value="MFB9732279.1"/>
    <property type="molecule type" value="Genomic_DNA"/>
</dbReference>
<evidence type="ECO:0000313" key="2">
    <source>
        <dbReference type="EMBL" id="MFB9732279.1"/>
    </source>
</evidence>
<evidence type="ECO:0000313" key="3">
    <source>
        <dbReference type="Proteomes" id="UP001589613"/>
    </source>
</evidence>